<accession>A0ABY6LSA8</accession>
<reference evidence="1 2" key="1">
    <citation type="submission" date="2022-03" db="EMBL/GenBank/DDBJ databases">
        <title>A chromosomal length assembly of Cordylochernes scorpioides.</title>
        <authorList>
            <person name="Zeh D."/>
            <person name="Zeh J."/>
        </authorList>
    </citation>
    <scope>NUCLEOTIDE SEQUENCE [LARGE SCALE GENOMIC DNA]</scope>
    <source>
        <strain evidence="1">IN4F17</strain>
        <tissue evidence="1">Whole Body</tissue>
    </source>
</reference>
<dbReference type="Proteomes" id="UP001235939">
    <property type="component" value="Chromosome 23"/>
</dbReference>
<dbReference type="Gene3D" id="3.30.420.10">
    <property type="entry name" value="Ribonuclease H-like superfamily/Ribonuclease H"/>
    <property type="match status" value="1"/>
</dbReference>
<evidence type="ECO:0000313" key="2">
    <source>
        <dbReference type="Proteomes" id="UP001235939"/>
    </source>
</evidence>
<dbReference type="PANTHER" id="PTHR46060:SF1">
    <property type="entry name" value="MARINER MOS1 TRANSPOSASE-LIKE PROTEIN"/>
    <property type="match status" value="1"/>
</dbReference>
<protein>
    <recommendedName>
        <fullName evidence="3">Transposase</fullName>
    </recommendedName>
</protein>
<keyword evidence="2" id="KW-1185">Reference proteome</keyword>
<evidence type="ECO:0000313" key="1">
    <source>
        <dbReference type="EMBL" id="UYV83724.1"/>
    </source>
</evidence>
<sequence length="219" mass="25540">MEEVTFNICNVQLDLRMFAIQIWLKNFKEFISLDRRLGVRDITYYFGVCKDTIHSIPTKDLNKRERCFWKVPKILSREEMLNTESDFIEYIITGDETWVYVYESGKHRQSLKWCGPGSPVTKYYTNVEGKESTNISIKNFCGSPFLPKSRRKEDNSGPQKTSFSFLAKKNKGGISVMFHPSYSPELSPCNFPLFDRLIKEPKESGYSTIDEDIRPQLKN</sequence>
<dbReference type="EMBL" id="CP092885">
    <property type="protein sequence ID" value="UYV83724.1"/>
    <property type="molecule type" value="Genomic_DNA"/>
</dbReference>
<organism evidence="1 2">
    <name type="scientific">Cordylochernes scorpioides</name>
    <dbReference type="NCBI Taxonomy" id="51811"/>
    <lineage>
        <taxon>Eukaryota</taxon>
        <taxon>Metazoa</taxon>
        <taxon>Ecdysozoa</taxon>
        <taxon>Arthropoda</taxon>
        <taxon>Chelicerata</taxon>
        <taxon>Arachnida</taxon>
        <taxon>Pseudoscorpiones</taxon>
        <taxon>Cheliferoidea</taxon>
        <taxon>Chernetidae</taxon>
        <taxon>Cordylochernes</taxon>
    </lineage>
</organism>
<dbReference type="InterPro" id="IPR052709">
    <property type="entry name" value="Transposase-MT_Hybrid"/>
</dbReference>
<dbReference type="PANTHER" id="PTHR46060">
    <property type="entry name" value="MARINER MOS1 TRANSPOSASE-LIKE PROTEIN"/>
    <property type="match status" value="1"/>
</dbReference>
<evidence type="ECO:0008006" key="3">
    <source>
        <dbReference type="Google" id="ProtNLM"/>
    </source>
</evidence>
<dbReference type="InterPro" id="IPR036397">
    <property type="entry name" value="RNaseH_sf"/>
</dbReference>
<proteinExistence type="predicted"/>
<name>A0ABY6LSA8_9ARAC</name>
<gene>
    <name evidence="1" type="ORF">LAZ67_23002328</name>
</gene>